<feature type="transmembrane region" description="Helical" evidence="1">
    <location>
        <begin position="7"/>
        <end position="27"/>
    </location>
</feature>
<name>A0A7L7L6Z1_9BACT</name>
<keyword evidence="1" id="KW-0812">Transmembrane</keyword>
<gene>
    <name evidence="2" type="ORF">HUW48_11190</name>
</gene>
<dbReference type="KEGG" id="add:HUW48_11190"/>
<proteinExistence type="predicted"/>
<keyword evidence="3" id="KW-1185">Reference proteome</keyword>
<evidence type="ECO:0000313" key="2">
    <source>
        <dbReference type="EMBL" id="QMU28568.1"/>
    </source>
</evidence>
<protein>
    <submittedName>
        <fullName evidence="2">Uncharacterized protein</fullName>
    </submittedName>
</protein>
<feature type="transmembrane region" description="Helical" evidence="1">
    <location>
        <begin position="77"/>
        <end position="97"/>
    </location>
</feature>
<accession>A0A7L7L6Z1</accession>
<sequence length="178" mass="20463">MLNRQLIDSLLFVITVFATLSYCYFIFRKKKVYFSKGYTFSLVFLTLYTLLNMCAHLIAVIVVACMKAKAGTFEYDLRLYTLIQFGVLIVIINYYVLTKLTQVFQGNWNDHYGIYKAGFLQILITLPLVPFNPISLLPSLTSVPLMLLVYRASRRYSLNVKSETRTTSPELILNPLVS</sequence>
<dbReference type="RefSeq" id="WP_182415751.1">
    <property type="nucleotide sequence ID" value="NZ_CP055153.1"/>
</dbReference>
<organism evidence="2 3">
    <name type="scientific">Adhaeribacter radiodurans</name>
    <dbReference type="NCBI Taxonomy" id="2745197"/>
    <lineage>
        <taxon>Bacteria</taxon>
        <taxon>Pseudomonadati</taxon>
        <taxon>Bacteroidota</taxon>
        <taxon>Cytophagia</taxon>
        <taxon>Cytophagales</taxon>
        <taxon>Hymenobacteraceae</taxon>
        <taxon>Adhaeribacter</taxon>
    </lineage>
</organism>
<feature type="transmembrane region" description="Helical" evidence="1">
    <location>
        <begin position="39"/>
        <end position="65"/>
    </location>
</feature>
<evidence type="ECO:0000313" key="3">
    <source>
        <dbReference type="Proteomes" id="UP000514509"/>
    </source>
</evidence>
<feature type="transmembrane region" description="Helical" evidence="1">
    <location>
        <begin position="117"/>
        <end position="150"/>
    </location>
</feature>
<dbReference type="Proteomes" id="UP000514509">
    <property type="component" value="Chromosome"/>
</dbReference>
<dbReference type="EMBL" id="CP055153">
    <property type="protein sequence ID" value="QMU28568.1"/>
    <property type="molecule type" value="Genomic_DNA"/>
</dbReference>
<dbReference type="AlphaFoldDB" id="A0A7L7L6Z1"/>
<evidence type="ECO:0000256" key="1">
    <source>
        <dbReference type="SAM" id="Phobius"/>
    </source>
</evidence>
<keyword evidence="1" id="KW-1133">Transmembrane helix</keyword>
<reference evidence="2 3" key="1">
    <citation type="submission" date="2020-08" db="EMBL/GenBank/DDBJ databases">
        <title>Adhaeribacter dokdonensis sp. nov., isolated from the rhizosphere of Elymus tsukushiensis, a plant native to the Dokdo Islands, Republic of Korea.</title>
        <authorList>
            <person name="Ghim S.Y."/>
        </authorList>
    </citation>
    <scope>NUCLEOTIDE SEQUENCE [LARGE SCALE GENOMIC DNA]</scope>
    <source>
        <strain evidence="2 3">KUDC8001</strain>
    </source>
</reference>
<keyword evidence="1" id="KW-0472">Membrane</keyword>